<evidence type="ECO:0000313" key="9">
    <source>
        <dbReference type="Proteomes" id="UP000604083"/>
    </source>
</evidence>
<dbReference type="AlphaFoldDB" id="A0A934VKN6"/>
<evidence type="ECO:0000256" key="3">
    <source>
        <dbReference type="ARBA" id="ARBA00022692"/>
    </source>
</evidence>
<gene>
    <name evidence="8" type="ORF">JIN78_07195</name>
</gene>
<evidence type="ECO:0000313" key="8">
    <source>
        <dbReference type="EMBL" id="MBK1833839.1"/>
    </source>
</evidence>
<reference evidence="8" key="1">
    <citation type="submission" date="2021-01" db="EMBL/GenBank/DDBJ databases">
        <title>Modified the classification status of verrucomicrobia.</title>
        <authorList>
            <person name="Feng X."/>
        </authorList>
    </citation>
    <scope>NUCLEOTIDE SEQUENCE</scope>
    <source>
        <strain evidence="8">KCTC 12986</strain>
    </source>
</reference>
<keyword evidence="6" id="KW-0813">Transport</keyword>
<dbReference type="RefSeq" id="WP_200391274.1">
    <property type="nucleotide sequence ID" value="NZ_JAENIO010000014.1"/>
</dbReference>
<dbReference type="PROSITE" id="PS01023">
    <property type="entry name" value="PTR2_2"/>
    <property type="match status" value="1"/>
</dbReference>
<dbReference type="Proteomes" id="UP000604083">
    <property type="component" value="Unassembled WGS sequence"/>
</dbReference>
<feature type="transmembrane region" description="Helical" evidence="7">
    <location>
        <begin position="188"/>
        <end position="208"/>
    </location>
</feature>
<feature type="transmembrane region" description="Helical" evidence="7">
    <location>
        <begin position="381"/>
        <end position="403"/>
    </location>
</feature>
<evidence type="ECO:0000256" key="2">
    <source>
        <dbReference type="ARBA" id="ARBA00005982"/>
    </source>
</evidence>
<feature type="transmembrane region" description="Helical" evidence="7">
    <location>
        <begin position="348"/>
        <end position="369"/>
    </location>
</feature>
<accession>A0A934VKN6</accession>
<keyword evidence="5 7" id="KW-0472">Membrane</keyword>
<dbReference type="PANTHER" id="PTHR11654">
    <property type="entry name" value="OLIGOPEPTIDE TRANSPORTER-RELATED"/>
    <property type="match status" value="1"/>
</dbReference>
<keyword evidence="9" id="KW-1185">Reference proteome</keyword>
<evidence type="ECO:0000256" key="4">
    <source>
        <dbReference type="ARBA" id="ARBA00022989"/>
    </source>
</evidence>
<feature type="transmembrane region" description="Helical" evidence="7">
    <location>
        <begin position="120"/>
        <end position="140"/>
    </location>
</feature>
<proteinExistence type="inferred from homology"/>
<keyword evidence="4 7" id="KW-1133">Transmembrane helix</keyword>
<feature type="transmembrane region" description="Helical" evidence="7">
    <location>
        <begin position="95"/>
        <end position="114"/>
    </location>
</feature>
<keyword evidence="3 6" id="KW-0812">Transmembrane</keyword>
<organism evidence="8 9">
    <name type="scientific">Roseibacillus ishigakijimensis</name>
    <dbReference type="NCBI Taxonomy" id="454146"/>
    <lineage>
        <taxon>Bacteria</taxon>
        <taxon>Pseudomonadati</taxon>
        <taxon>Verrucomicrobiota</taxon>
        <taxon>Verrucomicrobiia</taxon>
        <taxon>Verrucomicrobiales</taxon>
        <taxon>Verrucomicrobiaceae</taxon>
        <taxon>Roseibacillus</taxon>
    </lineage>
</organism>
<feature type="transmembrane region" description="Helical" evidence="7">
    <location>
        <begin position="315"/>
        <end position="336"/>
    </location>
</feature>
<feature type="transmembrane region" description="Helical" evidence="7">
    <location>
        <begin position="235"/>
        <end position="252"/>
    </location>
</feature>
<dbReference type="GO" id="GO:0006857">
    <property type="term" value="P:oligopeptide transport"/>
    <property type="evidence" value="ECO:0007669"/>
    <property type="project" value="InterPro"/>
</dbReference>
<feature type="transmembrane region" description="Helical" evidence="7">
    <location>
        <begin position="161"/>
        <end position="182"/>
    </location>
</feature>
<comment type="caution">
    <text evidence="8">The sequence shown here is derived from an EMBL/GenBank/DDBJ whole genome shotgun (WGS) entry which is preliminary data.</text>
</comment>
<evidence type="ECO:0000256" key="5">
    <source>
        <dbReference type="ARBA" id="ARBA00023136"/>
    </source>
</evidence>
<evidence type="ECO:0000256" key="1">
    <source>
        <dbReference type="ARBA" id="ARBA00004141"/>
    </source>
</evidence>
<feature type="transmembrane region" description="Helical" evidence="7">
    <location>
        <begin position="283"/>
        <end position="303"/>
    </location>
</feature>
<dbReference type="InterPro" id="IPR018456">
    <property type="entry name" value="PTR2_symporter_CS"/>
</dbReference>
<feature type="transmembrane region" description="Helical" evidence="7">
    <location>
        <begin position="30"/>
        <end position="49"/>
    </location>
</feature>
<protein>
    <submittedName>
        <fullName evidence="8">POT family MFS transporter</fullName>
    </submittedName>
</protein>
<dbReference type="GO" id="GO:0022857">
    <property type="term" value="F:transmembrane transporter activity"/>
    <property type="evidence" value="ECO:0007669"/>
    <property type="project" value="InterPro"/>
</dbReference>
<name>A0A934VKN6_9BACT</name>
<comment type="subcellular location">
    <subcellularLocation>
        <location evidence="1 6">Membrane</location>
        <topology evidence="1 6">Multi-pass membrane protein</topology>
    </subcellularLocation>
</comment>
<dbReference type="Gene3D" id="1.20.1250.20">
    <property type="entry name" value="MFS general substrate transporter like domains"/>
    <property type="match status" value="2"/>
</dbReference>
<dbReference type="InterPro" id="IPR000109">
    <property type="entry name" value="POT_fam"/>
</dbReference>
<dbReference type="Pfam" id="PF00854">
    <property type="entry name" value="PTR2"/>
    <property type="match status" value="2"/>
</dbReference>
<sequence length="599" mass="66361">MSRYATKPGNHTGMPPGVPHIIGNEAAERFSFYGMKGILAVFMVQYLHLMNDTPGEAMSETIASSNYHLFNFWVYFTPVAGALLADLFWGKYRTIIYLSVVYVLGHGALALMGVAGDARWWLFGGLALIAIGSGGIKPCVSAHVGDQFGATNAHLLPKIFNWFYFSINLGAMVSMLLTPWLLQWYGPHWAFGVPGVLMALATFVFWLGRTRFVHIPVKKEQTLAELKSPEGLRSVLALAPLYLFVAMFWALFDQTGSSWVFQAQDMDRHFLGHHWLPSQLQSLNSLFVLSFIPLFAYGLYPALDKVWALTPLRKIGIGLFVMSSSFVLVALTQMRIDAGASPNVGWQVLAYALLTASEVMVSIVALEFAYTQAPKTMKSMVMCFFLFAVALGNVFTAGINRLIAIPVPEKTELYADDATGYAGADGEIGTGDDLMFAEEGVFAQALAALELREGSFPATFNEDGQWKDLWGQPLDYRVLNSRTVRLSSPGPDGKSKTKWDQGVTLTLPEVVAEKKKSWSDVFVPAEPWLEKRKRELGLGQEGESAEERRYPFEVANYSGGGSRLEGASYFWFFAGVMLLTAFGFIPYARKYRGQIILQD</sequence>
<dbReference type="CDD" id="cd17347">
    <property type="entry name" value="MFS_SLC15A1_2_like"/>
    <property type="match status" value="1"/>
</dbReference>
<dbReference type="GO" id="GO:0016020">
    <property type="term" value="C:membrane"/>
    <property type="evidence" value="ECO:0007669"/>
    <property type="project" value="UniProtKB-SubCell"/>
</dbReference>
<dbReference type="SUPFAM" id="SSF103473">
    <property type="entry name" value="MFS general substrate transporter"/>
    <property type="match status" value="1"/>
</dbReference>
<dbReference type="PROSITE" id="PS01022">
    <property type="entry name" value="PTR2_1"/>
    <property type="match status" value="1"/>
</dbReference>
<feature type="transmembrane region" description="Helical" evidence="7">
    <location>
        <begin position="69"/>
        <end position="88"/>
    </location>
</feature>
<evidence type="ECO:0000256" key="7">
    <source>
        <dbReference type="SAM" id="Phobius"/>
    </source>
</evidence>
<dbReference type="InterPro" id="IPR036259">
    <property type="entry name" value="MFS_trans_sf"/>
</dbReference>
<feature type="transmembrane region" description="Helical" evidence="7">
    <location>
        <begin position="569"/>
        <end position="588"/>
    </location>
</feature>
<dbReference type="EMBL" id="JAENIO010000014">
    <property type="protein sequence ID" value="MBK1833839.1"/>
    <property type="molecule type" value="Genomic_DNA"/>
</dbReference>
<evidence type="ECO:0000256" key="6">
    <source>
        <dbReference type="RuleBase" id="RU003755"/>
    </source>
</evidence>
<comment type="similarity">
    <text evidence="2 6">Belongs to the major facilitator superfamily. Proton-dependent oligopeptide transporter (POT/PTR) (TC 2.A.17) family.</text>
</comment>